<sequence>DQAYVVCGSSEQVIKVMNGLLCSNNQFNEGTGDVRGRGGRGRGSSTRGRGRGRGGRSARNSTCYKWRPGPYNSLGGCRRDTPCPEIRNMIIMGDSIALRMVKAIEDETTGRFLLCCGGLTMKSLMENLTCNYLYFKHKDVVLLVGTNDLLQDSDVDSTLAFLDDIILELYRKKCGNVYVCQIPMSPIIEKDWKEKFEKLNAGILERESVENNVTVIQCSDVFLKDGKVNDGYFEKCCESKKLDNIHPNTEALRKLFDFICCQIT</sequence>
<name>A0AAE1GR29_9NEOP</name>
<evidence type="ECO:0000313" key="2">
    <source>
        <dbReference type="EMBL" id="KAK3907363.1"/>
    </source>
</evidence>
<evidence type="ECO:0000313" key="3">
    <source>
        <dbReference type="Proteomes" id="UP001219518"/>
    </source>
</evidence>
<dbReference type="Proteomes" id="UP001219518">
    <property type="component" value="Unassembled WGS sequence"/>
</dbReference>
<dbReference type="EMBL" id="JAHWGI010000007">
    <property type="protein sequence ID" value="KAK3907363.1"/>
    <property type="molecule type" value="Genomic_DNA"/>
</dbReference>
<dbReference type="AlphaFoldDB" id="A0AAE1GR29"/>
<accession>A0AAE1GR29</accession>
<dbReference type="Gene3D" id="3.40.50.1110">
    <property type="entry name" value="SGNH hydrolase"/>
    <property type="match status" value="1"/>
</dbReference>
<organism evidence="2 3">
    <name type="scientific">Frankliniella fusca</name>
    <dbReference type="NCBI Taxonomy" id="407009"/>
    <lineage>
        <taxon>Eukaryota</taxon>
        <taxon>Metazoa</taxon>
        <taxon>Ecdysozoa</taxon>
        <taxon>Arthropoda</taxon>
        <taxon>Hexapoda</taxon>
        <taxon>Insecta</taxon>
        <taxon>Pterygota</taxon>
        <taxon>Neoptera</taxon>
        <taxon>Paraneoptera</taxon>
        <taxon>Thysanoptera</taxon>
        <taxon>Terebrantia</taxon>
        <taxon>Thripoidea</taxon>
        <taxon>Thripidae</taxon>
        <taxon>Frankliniella</taxon>
    </lineage>
</organism>
<feature type="region of interest" description="Disordered" evidence="1">
    <location>
        <begin position="32"/>
        <end position="61"/>
    </location>
</feature>
<keyword evidence="2" id="KW-0675">Receptor</keyword>
<reference evidence="2" key="1">
    <citation type="submission" date="2021-07" db="EMBL/GenBank/DDBJ databases">
        <authorList>
            <person name="Catto M.A."/>
            <person name="Jacobson A."/>
            <person name="Kennedy G."/>
            <person name="Labadie P."/>
            <person name="Hunt B.G."/>
            <person name="Srinivasan R."/>
        </authorList>
    </citation>
    <scope>NUCLEOTIDE SEQUENCE</scope>
    <source>
        <strain evidence="2">PL_HMW_Pooled</strain>
        <tissue evidence="2">Head</tissue>
    </source>
</reference>
<gene>
    <name evidence="2" type="ORF">KUF71_018192</name>
</gene>
<evidence type="ECO:0000256" key="1">
    <source>
        <dbReference type="SAM" id="MobiDB-lite"/>
    </source>
</evidence>
<dbReference type="SUPFAM" id="SSF52266">
    <property type="entry name" value="SGNH hydrolase"/>
    <property type="match status" value="1"/>
</dbReference>
<comment type="caution">
    <text evidence="2">The sequence shown here is derived from an EMBL/GenBank/DDBJ whole genome shotgun (WGS) entry which is preliminary data.</text>
</comment>
<dbReference type="InterPro" id="IPR036514">
    <property type="entry name" value="SGNH_hydro_sf"/>
</dbReference>
<keyword evidence="3" id="KW-1185">Reference proteome</keyword>
<feature type="non-terminal residue" evidence="2">
    <location>
        <position position="1"/>
    </location>
</feature>
<reference evidence="2" key="2">
    <citation type="journal article" date="2023" name="BMC Genomics">
        <title>Pest status, molecular evolution, and epigenetic factors derived from the genome assembly of Frankliniella fusca, a thysanopteran phytovirus vector.</title>
        <authorList>
            <person name="Catto M.A."/>
            <person name="Labadie P.E."/>
            <person name="Jacobson A.L."/>
            <person name="Kennedy G.G."/>
            <person name="Srinivasan R."/>
            <person name="Hunt B.G."/>
        </authorList>
    </citation>
    <scope>NUCLEOTIDE SEQUENCE</scope>
    <source>
        <strain evidence="2">PL_HMW_Pooled</strain>
    </source>
</reference>
<proteinExistence type="predicted"/>
<protein>
    <submittedName>
        <fullName evidence="2">Leukocyte receptor cluster member 8-like protein</fullName>
    </submittedName>
</protein>